<feature type="transmembrane region" description="Helical" evidence="1">
    <location>
        <begin position="692"/>
        <end position="713"/>
    </location>
</feature>
<keyword evidence="3" id="KW-0808">Transferase</keyword>
<keyword evidence="4" id="KW-1185">Reference proteome</keyword>
<dbReference type="GO" id="GO:0004674">
    <property type="term" value="F:protein serine/threonine kinase activity"/>
    <property type="evidence" value="ECO:0007669"/>
    <property type="project" value="UniProtKB-EC"/>
</dbReference>
<keyword evidence="1" id="KW-1133">Transmembrane helix</keyword>
<dbReference type="CDD" id="cd14014">
    <property type="entry name" value="STKc_PknB_like"/>
    <property type="match status" value="1"/>
</dbReference>
<dbReference type="PANTHER" id="PTHR44167">
    <property type="entry name" value="OVARIAN-SPECIFIC SERINE/THREONINE-PROTEIN KINASE LOK-RELATED"/>
    <property type="match status" value="1"/>
</dbReference>
<dbReference type="Gene3D" id="1.10.510.10">
    <property type="entry name" value="Transferase(Phosphotransferase) domain 1"/>
    <property type="match status" value="1"/>
</dbReference>
<dbReference type="Pfam" id="PF00069">
    <property type="entry name" value="Pkinase"/>
    <property type="match status" value="1"/>
</dbReference>
<gene>
    <name evidence="3" type="primary">prkC_2</name>
    <name evidence="3" type="ORF">CLOACE_03810</name>
</gene>
<accession>A0A1E8F188</accession>
<dbReference type="InterPro" id="IPR008271">
    <property type="entry name" value="Ser/Thr_kinase_AS"/>
</dbReference>
<dbReference type="RefSeq" id="WP_070109352.1">
    <property type="nucleotide sequence ID" value="NZ_LZFO01000004.1"/>
</dbReference>
<dbReference type="SMART" id="SM00220">
    <property type="entry name" value="S_TKc"/>
    <property type="match status" value="1"/>
</dbReference>
<evidence type="ECO:0000259" key="2">
    <source>
        <dbReference type="PROSITE" id="PS50011"/>
    </source>
</evidence>
<evidence type="ECO:0000313" key="4">
    <source>
        <dbReference type="Proteomes" id="UP000175744"/>
    </source>
</evidence>
<dbReference type="SUPFAM" id="SSF56112">
    <property type="entry name" value="Protein kinase-like (PK-like)"/>
    <property type="match status" value="1"/>
</dbReference>
<dbReference type="GO" id="GO:0005524">
    <property type="term" value="F:ATP binding"/>
    <property type="evidence" value="ECO:0007669"/>
    <property type="project" value="InterPro"/>
</dbReference>
<keyword evidence="3" id="KW-0418">Kinase</keyword>
<dbReference type="Proteomes" id="UP000175744">
    <property type="component" value="Unassembled WGS sequence"/>
</dbReference>
<dbReference type="PROSITE" id="PS50011">
    <property type="entry name" value="PROTEIN_KINASE_DOM"/>
    <property type="match status" value="1"/>
</dbReference>
<feature type="transmembrane region" description="Helical" evidence="1">
    <location>
        <begin position="725"/>
        <end position="744"/>
    </location>
</feature>
<organism evidence="3 4">
    <name type="scientific">Clostridium acetireducens DSM 10703</name>
    <dbReference type="NCBI Taxonomy" id="1121290"/>
    <lineage>
        <taxon>Bacteria</taxon>
        <taxon>Bacillati</taxon>
        <taxon>Bacillota</taxon>
        <taxon>Clostridia</taxon>
        <taxon>Eubacteriales</taxon>
        <taxon>Clostridiaceae</taxon>
        <taxon>Clostridium</taxon>
    </lineage>
</organism>
<keyword evidence="1" id="KW-0472">Membrane</keyword>
<sequence>MDDKTIRVSYKYVNNEYNFNEEKETIINKKYKILGEELSLGGESDVFLCEDIYSKQKYIIKIYRKNLKPKKEVLTTLKNMEHYNIISLIDYGVFNNRFFEVVEYAEGGTLAQYMPFSEECISNILPQIIEGINFLHEKGIVHRDIKPENIFYKDNAHNKIVIGDFGISSICEEETHQTTSTKFTLDFAAPELSTNIFGKEVDYYALGITILYLLLGRSPFAGMEMQKIINVHSNEDIIIPENYSERIKNLIRGLLCKDKNKRWGYNEVKRWLLGENINLYEYKELFYYKFDENKEVYSIKSLANTMYNDEYNAKHHIARGFLYNGIKLYNEELAYKVNKIQQESYSIQEAYERIIYLLNPMAPYKISNDLVAYTPEELVFLADKSKELWDITCEKLHSGSIMWWLEGCGYNKIVHNWNKIRQKFFNDNGDYDFNAALEEFSHTICNIMDIKNKIPYPTIDVDVKEINIKMQEKELNIPITIENNGRGYLYGTIEIEKEIQGMELSKNNFAINTKEKKEECINLKIIKEDLLLNKEIKTDIIIKSNSNSEDIIIPIKVSVNFPVKTALIKSLSTSFVFILIFLAFQYLLVSPIVGFKNSDFSQKYTERYSLPTPTPNDVFKHIKKSSNIKKYLAFKNFDEIKEELKNKKVINKFKNTKKIVNKLLIVFEYIISVIISLIMIFIEFILKFIAKIVSNIFIYILALIYSPFAYIFLLFQNLVKVGDSVFSLTILGTLLGGTIGFNKVCTENNILYYKHIERYIFCVIMILLFFINKPWMPYKNVIPFKNLFM</sequence>
<protein>
    <submittedName>
        <fullName evidence="3">Serine/threonine-protein kinase PrkC</fullName>
        <ecNumber evidence="3">2.7.11.1</ecNumber>
    </submittedName>
</protein>
<keyword evidence="1" id="KW-0812">Transmembrane</keyword>
<feature type="transmembrane region" description="Helical" evidence="1">
    <location>
        <begin position="663"/>
        <end position="686"/>
    </location>
</feature>
<evidence type="ECO:0000256" key="1">
    <source>
        <dbReference type="SAM" id="Phobius"/>
    </source>
</evidence>
<reference evidence="3 4" key="1">
    <citation type="submission" date="2016-06" db="EMBL/GenBank/DDBJ databases">
        <title>Genome sequence of Clostridium acetireducens DSM 10703.</title>
        <authorList>
            <person name="Poehlein A."/>
            <person name="Fluechter S."/>
            <person name="Duerre P."/>
            <person name="Daniel R."/>
        </authorList>
    </citation>
    <scope>NUCLEOTIDE SEQUENCE [LARGE SCALE GENOMIC DNA]</scope>
    <source>
        <strain evidence="3 4">DSM 10703</strain>
    </source>
</reference>
<dbReference type="EC" id="2.7.11.1" evidence="3"/>
<dbReference type="InterPro" id="IPR011009">
    <property type="entry name" value="Kinase-like_dom_sf"/>
</dbReference>
<dbReference type="PROSITE" id="PS00108">
    <property type="entry name" value="PROTEIN_KINASE_ST"/>
    <property type="match status" value="1"/>
</dbReference>
<feature type="domain" description="Protein kinase" evidence="2">
    <location>
        <begin position="32"/>
        <end position="272"/>
    </location>
</feature>
<dbReference type="OrthoDB" id="9788659at2"/>
<feature type="transmembrane region" description="Helical" evidence="1">
    <location>
        <begin position="756"/>
        <end position="775"/>
    </location>
</feature>
<proteinExistence type="predicted"/>
<dbReference type="PANTHER" id="PTHR44167:SF24">
    <property type="entry name" value="SERINE_THREONINE-PROTEIN KINASE CHK2"/>
    <property type="match status" value="1"/>
</dbReference>
<dbReference type="EMBL" id="LZFO01000004">
    <property type="protein sequence ID" value="OFI07190.1"/>
    <property type="molecule type" value="Genomic_DNA"/>
</dbReference>
<comment type="caution">
    <text evidence="3">The sequence shown here is derived from an EMBL/GenBank/DDBJ whole genome shotgun (WGS) entry which is preliminary data.</text>
</comment>
<feature type="transmembrane region" description="Helical" evidence="1">
    <location>
        <begin position="575"/>
        <end position="595"/>
    </location>
</feature>
<evidence type="ECO:0000313" key="3">
    <source>
        <dbReference type="EMBL" id="OFI07190.1"/>
    </source>
</evidence>
<dbReference type="InterPro" id="IPR000719">
    <property type="entry name" value="Prot_kinase_dom"/>
</dbReference>
<dbReference type="STRING" id="1121290.CLAOCE_03810"/>
<dbReference type="AlphaFoldDB" id="A0A1E8F188"/>
<name>A0A1E8F188_9CLOT</name>